<dbReference type="RefSeq" id="WP_121154862.1">
    <property type="nucleotide sequence ID" value="NZ_CP032829.1"/>
</dbReference>
<dbReference type="KEGG" id="spha:D3Y57_18135"/>
<dbReference type="OrthoDB" id="8370150at2"/>
<dbReference type="Pfam" id="PF13924">
    <property type="entry name" value="Lipocalin_5"/>
    <property type="match status" value="1"/>
</dbReference>
<dbReference type="Proteomes" id="UP000276254">
    <property type="component" value="Chromosome"/>
</dbReference>
<organism evidence="2 3">
    <name type="scientific">Sphingomonas paeninsulae</name>
    <dbReference type="NCBI Taxonomy" id="2319844"/>
    <lineage>
        <taxon>Bacteria</taxon>
        <taxon>Pseudomonadati</taxon>
        <taxon>Pseudomonadota</taxon>
        <taxon>Alphaproteobacteria</taxon>
        <taxon>Sphingomonadales</taxon>
        <taxon>Sphingomonadaceae</taxon>
        <taxon>Sphingomonas</taxon>
    </lineage>
</organism>
<gene>
    <name evidence="2" type="ORF">D3Y57_18135</name>
</gene>
<reference evidence="2 3" key="1">
    <citation type="submission" date="2018-09" db="EMBL/GenBank/DDBJ databases">
        <title>Sphingomonas peninsula sp. nov., isolated from fildes peninsula, Antarctic soil.</title>
        <authorList>
            <person name="Yingchao G."/>
        </authorList>
    </citation>
    <scope>NUCLEOTIDE SEQUENCE [LARGE SCALE GENOMIC DNA]</scope>
    <source>
        <strain evidence="2 3">YZ-8</strain>
    </source>
</reference>
<evidence type="ECO:0000313" key="2">
    <source>
        <dbReference type="EMBL" id="AYJ87489.1"/>
    </source>
</evidence>
<proteinExistence type="predicted"/>
<protein>
    <recommendedName>
        <fullName evidence="1">Lipocalin-like domain-containing protein</fullName>
    </recommendedName>
</protein>
<evidence type="ECO:0000313" key="3">
    <source>
        <dbReference type="Proteomes" id="UP000276254"/>
    </source>
</evidence>
<evidence type="ECO:0000259" key="1">
    <source>
        <dbReference type="Pfam" id="PF13924"/>
    </source>
</evidence>
<feature type="domain" description="Lipocalin-like" evidence="1">
    <location>
        <begin position="20"/>
        <end position="152"/>
    </location>
</feature>
<name>A0A494TDA4_SPHPE</name>
<dbReference type="EMBL" id="CP032829">
    <property type="protein sequence ID" value="AYJ87489.1"/>
    <property type="molecule type" value="Genomic_DNA"/>
</dbReference>
<keyword evidence="3" id="KW-1185">Reference proteome</keyword>
<accession>A0A494TDA4</accession>
<dbReference type="AlphaFoldDB" id="A0A494TDA4"/>
<sequence>MSAFLAADTETTLPSEPRLIGTWHLVSFEMQNSTSEPSHPLGQHPQGQIIYDDVGNMSCHLLNPDPPTRPTDATDGADYEARISYTRYASYYGPYEVNVVTRTVHHHVVGALMPGWAGTTVDRDYAFDGDDELTLSAKIEAVDQLAVLKWRRTK</sequence>
<dbReference type="InterPro" id="IPR024311">
    <property type="entry name" value="Lipocalin-like"/>
</dbReference>